<organism evidence="6 7">
    <name type="scientific">Calicophoron daubneyi</name>
    <name type="common">Rumen fluke</name>
    <name type="synonym">Paramphistomum daubneyi</name>
    <dbReference type="NCBI Taxonomy" id="300641"/>
    <lineage>
        <taxon>Eukaryota</taxon>
        <taxon>Metazoa</taxon>
        <taxon>Spiralia</taxon>
        <taxon>Lophotrochozoa</taxon>
        <taxon>Platyhelminthes</taxon>
        <taxon>Trematoda</taxon>
        <taxon>Digenea</taxon>
        <taxon>Plagiorchiida</taxon>
        <taxon>Pronocephalata</taxon>
        <taxon>Paramphistomoidea</taxon>
        <taxon>Paramphistomidae</taxon>
        <taxon>Calicophoron</taxon>
    </lineage>
</organism>
<evidence type="ECO:0000259" key="4">
    <source>
        <dbReference type="PROSITE" id="PS50009"/>
    </source>
</evidence>
<feature type="compositionally biased region" description="Polar residues" evidence="3">
    <location>
        <begin position="1719"/>
        <end position="1735"/>
    </location>
</feature>
<feature type="region of interest" description="Disordered" evidence="3">
    <location>
        <begin position="1709"/>
        <end position="1762"/>
    </location>
</feature>
<feature type="compositionally biased region" description="Basic residues" evidence="3">
    <location>
        <begin position="924"/>
        <end position="939"/>
    </location>
</feature>
<feature type="compositionally biased region" description="Polar residues" evidence="3">
    <location>
        <begin position="505"/>
        <end position="514"/>
    </location>
</feature>
<evidence type="ECO:0000313" key="7">
    <source>
        <dbReference type="Proteomes" id="UP001497525"/>
    </source>
</evidence>
<dbReference type="InterPro" id="IPR001895">
    <property type="entry name" value="RASGEF_cat_dom"/>
</dbReference>
<evidence type="ECO:0000259" key="5">
    <source>
        <dbReference type="PROSITE" id="PS50212"/>
    </source>
</evidence>
<dbReference type="SMART" id="SM00147">
    <property type="entry name" value="RasGEF"/>
    <property type="match status" value="1"/>
</dbReference>
<feature type="compositionally biased region" description="Polar residues" evidence="3">
    <location>
        <begin position="1939"/>
        <end position="1948"/>
    </location>
</feature>
<feature type="compositionally biased region" description="Low complexity" evidence="3">
    <location>
        <begin position="345"/>
        <end position="363"/>
    </location>
</feature>
<proteinExistence type="predicted"/>
<dbReference type="SMART" id="SM00229">
    <property type="entry name" value="RasGEFN"/>
    <property type="match status" value="1"/>
</dbReference>
<dbReference type="EMBL" id="CAXLJL010000378">
    <property type="protein sequence ID" value="CAL5137107.1"/>
    <property type="molecule type" value="Genomic_DNA"/>
</dbReference>
<feature type="region of interest" description="Disordered" evidence="3">
    <location>
        <begin position="1025"/>
        <end position="1052"/>
    </location>
</feature>
<feature type="compositionally biased region" description="Basic and acidic residues" evidence="3">
    <location>
        <begin position="515"/>
        <end position="532"/>
    </location>
</feature>
<evidence type="ECO:0000256" key="1">
    <source>
        <dbReference type="ARBA" id="ARBA00022658"/>
    </source>
</evidence>
<dbReference type="Pfam" id="PF00617">
    <property type="entry name" value="RasGEF"/>
    <property type="match status" value="1"/>
</dbReference>
<feature type="compositionally biased region" description="Polar residues" evidence="3">
    <location>
        <begin position="1921"/>
        <end position="1932"/>
    </location>
</feature>
<feature type="compositionally biased region" description="Polar residues" evidence="3">
    <location>
        <begin position="370"/>
        <end position="381"/>
    </location>
</feature>
<feature type="region of interest" description="Disordered" evidence="3">
    <location>
        <begin position="323"/>
        <end position="381"/>
    </location>
</feature>
<feature type="compositionally biased region" description="Polar residues" evidence="3">
    <location>
        <begin position="1791"/>
        <end position="1813"/>
    </location>
</feature>
<dbReference type="Proteomes" id="UP001497525">
    <property type="component" value="Unassembled WGS sequence"/>
</dbReference>
<dbReference type="Gene3D" id="1.10.20.10">
    <property type="entry name" value="Histone, subunit A"/>
    <property type="match status" value="1"/>
</dbReference>
<dbReference type="GO" id="GO:0005085">
    <property type="term" value="F:guanyl-nucleotide exchange factor activity"/>
    <property type="evidence" value="ECO:0007669"/>
    <property type="project" value="UniProtKB-KW"/>
</dbReference>
<evidence type="ECO:0000256" key="3">
    <source>
        <dbReference type="SAM" id="MobiDB-lite"/>
    </source>
</evidence>
<feature type="region of interest" description="Disordered" evidence="3">
    <location>
        <begin position="655"/>
        <end position="685"/>
    </location>
</feature>
<accession>A0AAV2TNW8</accession>
<sequence length="2014" mass="221455">MTSVMSRHTSTTSLASQNSFQFEAGLLVQCLNRYRSSLEAGCERVLESKCQELAENGSSVMNYGDGACDTVSLNSLPRSSQMKGDNGSTTCRSLDVRAREALGQHLIELLATVVLPDPPQSINEVDTKLADGLPSIPDKLMPTDADCERYRALAEKNRKKGLHLPTDKIYTAFKEFNRRFSYPVCIYIVAIAEHIIGNFLQAAICYEEKALTEKTIRASTVETLFILYRDRIRARRRIVEHRLTSRFPQDYDRCVDELGSFLHTCLEHMNVILRIFREPVLMASSEENAFVIFGSIIDLYNNMRILLDSVEEQDEESCAPILTTTTEISADSQSTNRDCLDGPRRSPSLSAPSPASLEPSSPLEADHNDNPSLEQLSHEQPNAVSLSEIRPVLRQRLVGVSLIELAEDDSFHAFSQYASVVLDSLGRDRAWALCMKENMIQTLCHLSRTILHTASICKLQTAFGGMLSPAFSDTRWTYLHSMVCPRCRFWDSVAVSSPRRRSISSNAVRLSSGHSPRDEVHLTTRKTSDTANRHHRSSQSASSADIPTGSAACNYLVNAFKYLLPRFLLMPIFHFFYLHELIETLHRCAYDEEDRARLSEVLSMLSKTRSTLERDVSRNPWLCLHLARLMSTGFMAGRYHPLYLDVLAGYACPPPSPNTHQTPPSPTMFNQNVNPAPPVSNLTPLGGANSFHANSVSLPSSSSSAFNPVGETPAFGQQNKADEIERLLGGKEKLTADYGRASLGDFIMEGRVHLRTEAKRSSYEHIAYLFTGLLIICKWQERRTPLTSVGSGQPTVLRVKHRIPLDAIHVIDVPPVVQPNLVSYVGNSGTVTSTAVGAALLAASGATNSAFQSFTSTGNGTDDTSSSNLLTSGLSGSVLSQSSLASAGGPGVSAYPYVFELEFVECHQLNSFPSCVTSPSQSHRSSHHHHVHPHIRHTSPQKLGGATSSETPCPDGSSTGAGTGVGLSNSPNCLGDSQQVHRVWLAMRTPEEKADWMASLLSIQVHRFAQPDTLDTIIFETNTAGSVHGLPSSLNSSEDGLEAEDCSPTESEEYLDDQTEEALEPFVQGSSVLGYQADAHSPGFSSKELTVNPADSGPTGLSRSAPGDGIFVNDSNRLDTTLCLTKPIPTNAALRPTTPAEIRLGQSGPTVAAGFPPQIRMATLEKLVERLTYPTYFDTRLVNTFLLVFRRVTTADTFLDLLIERFRVPDPEFLPEELVVDTEHGQLESPSQHMLKRFRSGYKKRVQTRVIMVLSRWVRSTRYYQNDFTPRPDLRRRLTEFLATVQSRHLASAVRRIEQYIESRPADADAKSVITVVGPNSPHSDVQSENTDSTGTTIRRTESLSTAVSLPLTENSGHLQPLSLFSIHPYRLAEQVTLYEWELYRRIQFWEVDGRDHSHNGTPNLDRSKLFSNRFRNWLVYAILSEQHPDDRAAVIQRVIDLMLMMERMNNLQGSQEAKSALISASVFRLRKAFQSIRKNRHYRDVVDRIRKEGTSGPKPVSPYHENSNSVSSACPNGSMGSGNANLVAGFGLPFATKSSKAHERRIKALEKQQASGDICHPCVPFIAAGVMTRLIHLDVRQPDIVTTEAGTTLINCWKHRQLAEVVERYLAFQRIPYTFCVNLDIRNALEHLDPLALAEVSSELDFEQRMYELSESYEPRESETNTDASCAPSVEVERRISKEVIQAANLLSNCSLKERMSTHSMSSFDALISPPTGAPNSSRVYTPFDTTGRSSRGKVKGPQSISPPAGLCQPNTRGPDTERVRQLQNSQKYLRIPNTPSFGSGDAAYSSLSGVHQHSMSDSQVLSPSHRSNPYPPSLSLPQANQASCRACLSPPVTPPFSSEQLTSSALLHSSPVPPPLPPRKSGQTGNSSGGGSSSKPSHSPSPMPPSPTVSTHWHSTVDNPLYFPPPPPPIPPRASYSSGPPRSSTVHRIPNSAGPSAGNTFTFCAETPTPNRIIANDMPPPLPPRRGNTPSCGSASERTDVQRSPDFVLSESSSNASAVRMSLVSPTQ</sequence>
<feature type="region of interest" description="Disordered" evidence="3">
    <location>
        <begin position="1838"/>
        <end position="2014"/>
    </location>
</feature>
<dbReference type="PANTHER" id="PTHR23113">
    <property type="entry name" value="GUANINE NUCLEOTIDE EXCHANGE FACTOR"/>
    <property type="match status" value="1"/>
</dbReference>
<dbReference type="InterPro" id="IPR000651">
    <property type="entry name" value="Ras-like_Gua-exchang_fac_N"/>
</dbReference>
<feature type="region of interest" description="Disordered" evidence="3">
    <location>
        <begin position="1318"/>
        <end position="1337"/>
    </location>
</feature>
<dbReference type="Gene3D" id="2.30.29.30">
    <property type="entry name" value="Pleckstrin-homology domain (PH domain)/Phosphotyrosine-binding domain (PTB)"/>
    <property type="match status" value="1"/>
</dbReference>
<keyword evidence="1 2" id="KW-0344">Guanine-nucleotide releasing factor</keyword>
<dbReference type="InterPro" id="IPR011993">
    <property type="entry name" value="PH-like_dom_sf"/>
</dbReference>
<feature type="compositionally biased region" description="Polar residues" evidence="3">
    <location>
        <begin position="1321"/>
        <end position="1337"/>
    </location>
</feature>
<dbReference type="GO" id="GO:0005886">
    <property type="term" value="C:plasma membrane"/>
    <property type="evidence" value="ECO:0007669"/>
    <property type="project" value="TreeGrafter"/>
</dbReference>
<feature type="domain" description="N-terminal Ras-GEF" evidence="5">
    <location>
        <begin position="1155"/>
        <end position="1305"/>
    </location>
</feature>
<feature type="compositionally biased region" description="Pro residues" evidence="3">
    <location>
        <begin position="1908"/>
        <end position="1918"/>
    </location>
</feature>
<dbReference type="InterPro" id="IPR008937">
    <property type="entry name" value="Ras-like_GEF"/>
</dbReference>
<feature type="region of interest" description="Disordered" evidence="3">
    <location>
        <begin position="1084"/>
        <end position="1108"/>
    </location>
</feature>
<dbReference type="InterPro" id="IPR023578">
    <property type="entry name" value="Ras_GEF_dom_sf"/>
</dbReference>
<reference evidence="6" key="1">
    <citation type="submission" date="2024-06" db="EMBL/GenBank/DDBJ databases">
        <authorList>
            <person name="Liu X."/>
            <person name="Lenzi L."/>
            <person name="Haldenby T S."/>
            <person name="Uol C."/>
        </authorList>
    </citation>
    <scope>NUCLEOTIDE SEQUENCE</scope>
</reference>
<feature type="region of interest" description="Disordered" evidence="3">
    <location>
        <begin position="1492"/>
        <end position="1512"/>
    </location>
</feature>
<gene>
    <name evidence="6" type="ORF">CDAUBV1_LOCUS11376</name>
</gene>
<feature type="region of interest" description="Disordered" evidence="3">
    <location>
        <begin position="1776"/>
        <end position="1823"/>
    </location>
</feature>
<feature type="region of interest" description="Disordered" evidence="3">
    <location>
        <begin position="505"/>
        <end position="545"/>
    </location>
</feature>
<dbReference type="CDD" id="cd06224">
    <property type="entry name" value="REM"/>
    <property type="match status" value="1"/>
</dbReference>
<name>A0AAV2TNW8_CALDB</name>
<dbReference type="PROSITE" id="PS50212">
    <property type="entry name" value="RASGEF_NTER"/>
    <property type="match status" value="1"/>
</dbReference>
<dbReference type="Gene3D" id="1.20.870.10">
    <property type="entry name" value="Son of sevenless (SoS) protein Chain: S domain 1"/>
    <property type="match status" value="1"/>
</dbReference>
<dbReference type="Gene3D" id="1.10.840.10">
    <property type="entry name" value="Ras guanine-nucleotide exchange factors catalytic domain"/>
    <property type="match status" value="1"/>
</dbReference>
<feature type="compositionally biased region" description="Acidic residues" evidence="3">
    <location>
        <begin position="1039"/>
        <end position="1052"/>
    </location>
</feature>
<dbReference type="GO" id="GO:0046982">
    <property type="term" value="F:protein heterodimerization activity"/>
    <property type="evidence" value="ECO:0007669"/>
    <property type="project" value="InterPro"/>
</dbReference>
<feature type="compositionally biased region" description="Polar residues" evidence="3">
    <location>
        <begin position="946"/>
        <end position="958"/>
    </location>
</feature>
<dbReference type="SUPFAM" id="SSF50729">
    <property type="entry name" value="PH domain-like"/>
    <property type="match status" value="1"/>
</dbReference>
<evidence type="ECO:0000313" key="6">
    <source>
        <dbReference type="EMBL" id="CAL5137107.1"/>
    </source>
</evidence>
<feature type="region of interest" description="Disordered" evidence="3">
    <location>
        <begin position="917"/>
        <end position="970"/>
    </location>
</feature>
<dbReference type="PANTHER" id="PTHR23113:SF363">
    <property type="entry name" value="PROTEIN SON OF SEVENLESS"/>
    <property type="match status" value="1"/>
</dbReference>
<protein>
    <submittedName>
        <fullName evidence="6">Uncharacterized protein</fullName>
    </submittedName>
</protein>
<feature type="compositionally biased region" description="Polar residues" evidence="3">
    <location>
        <begin position="323"/>
        <end position="337"/>
    </location>
</feature>
<comment type="caution">
    <text evidence="6">The sequence shown here is derived from an EMBL/GenBank/DDBJ whole genome shotgun (WGS) entry which is preliminary data.</text>
</comment>
<feature type="domain" description="Ras-GEF" evidence="4">
    <location>
        <begin position="1368"/>
        <end position="1661"/>
    </location>
</feature>
<dbReference type="Pfam" id="PF00618">
    <property type="entry name" value="RasGEF_N"/>
    <property type="match status" value="1"/>
</dbReference>
<dbReference type="SUPFAM" id="SSF48366">
    <property type="entry name" value="Ras GEF"/>
    <property type="match status" value="1"/>
</dbReference>
<dbReference type="PROSITE" id="PS50009">
    <property type="entry name" value="RASGEF_CAT"/>
    <property type="match status" value="1"/>
</dbReference>
<dbReference type="GO" id="GO:0007265">
    <property type="term" value="P:Ras protein signal transduction"/>
    <property type="evidence" value="ECO:0007669"/>
    <property type="project" value="TreeGrafter"/>
</dbReference>
<dbReference type="InterPro" id="IPR036964">
    <property type="entry name" value="RASGEF_cat_dom_sf"/>
</dbReference>
<evidence type="ECO:0000256" key="2">
    <source>
        <dbReference type="PROSITE-ProRule" id="PRU00168"/>
    </source>
</evidence>
<dbReference type="InterPro" id="IPR009072">
    <property type="entry name" value="Histone-fold"/>
</dbReference>